<feature type="non-terminal residue" evidence="1">
    <location>
        <position position="180"/>
    </location>
</feature>
<sequence>EEEWLKNFKANTKKSEQLREAIETITDRFQARLTSLQENVLPMHEVNGRLQIKQKNIQRLIKTIDTTIQFYGRTNELETSIRYLSDRIPNFYVDRFYFFALLEDGNPSHDLESYLENMECLQQAIQFFESHPNYQNQTENMKLNLETGYTVLESEYRSVVQKNTIQADPVVVIESLDDQY</sequence>
<dbReference type="Gene3D" id="1.20.1280.170">
    <property type="entry name" value="Exocyst complex component Exo70"/>
    <property type="match status" value="1"/>
</dbReference>
<dbReference type="EMBL" id="UYYB01029363">
    <property type="protein sequence ID" value="VDM73194.1"/>
    <property type="molecule type" value="Genomic_DNA"/>
</dbReference>
<dbReference type="OrthoDB" id="1922221at2759"/>
<reference evidence="1" key="1">
    <citation type="submission" date="2018-11" db="EMBL/GenBank/DDBJ databases">
        <authorList>
            <consortium name="Pathogen Informatics"/>
        </authorList>
    </citation>
    <scope>NUCLEOTIDE SEQUENCE [LARGE SCALE GENOMIC DNA]</scope>
</reference>
<gene>
    <name evidence="1" type="ORF">SVUK_LOCUS8192</name>
</gene>
<proteinExistence type="predicted"/>
<dbReference type="AlphaFoldDB" id="A0A3P7J5R2"/>
<dbReference type="Proteomes" id="UP000270094">
    <property type="component" value="Unassembled WGS sequence"/>
</dbReference>
<evidence type="ECO:0000313" key="1">
    <source>
        <dbReference type="EMBL" id="VDM73194.1"/>
    </source>
</evidence>
<evidence type="ECO:0000313" key="2">
    <source>
        <dbReference type="Proteomes" id="UP000270094"/>
    </source>
</evidence>
<dbReference type="SUPFAM" id="SSF74788">
    <property type="entry name" value="Cullin repeat-like"/>
    <property type="match status" value="1"/>
</dbReference>
<keyword evidence="2" id="KW-1185">Reference proteome</keyword>
<protein>
    <submittedName>
        <fullName evidence="1">Uncharacterized protein</fullName>
    </submittedName>
</protein>
<name>A0A3P7J5R2_STRVU</name>
<dbReference type="InterPro" id="IPR016159">
    <property type="entry name" value="Cullin_repeat-like_dom_sf"/>
</dbReference>
<feature type="non-terminal residue" evidence="1">
    <location>
        <position position="1"/>
    </location>
</feature>
<organism evidence="1 2">
    <name type="scientific">Strongylus vulgaris</name>
    <name type="common">Blood worm</name>
    <dbReference type="NCBI Taxonomy" id="40348"/>
    <lineage>
        <taxon>Eukaryota</taxon>
        <taxon>Metazoa</taxon>
        <taxon>Ecdysozoa</taxon>
        <taxon>Nematoda</taxon>
        <taxon>Chromadorea</taxon>
        <taxon>Rhabditida</taxon>
        <taxon>Rhabditina</taxon>
        <taxon>Rhabditomorpha</taxon>
        <taxon>Strongyloidea</taxon>
        <taxon>Strongylidae</taxon>
        <taxon>Strongylus</taxon>
    </lineage>
</organism>
<accession>A0A3P7J5R2</accession>